<dbReference type="EMBL" id="OX458333">
    <property type="protein sequence ID" value="CAI8837333.1"/>
    <property type="molecule type" value="Genomic_DNA"/>
</dbReference>
<dbReference type="Proteomes" id="UP001162030">
    <property type="component" value="Chromosome"/>
</dbReference>
<evidence type="ECO:0000313" key="1">
    <source>
        <dbReference type="EMBL" id="CAI8837333.1"/>
    </source>
</evidence>
<evidence type="ECO:0000313" key="2">
    <source>
        <dbReference type="Proteomes" id="UP001162030"/>
    </source>
</evidence>
<reference evidence="1 2" key="1">
    <citation type="submission" date="2023-03" db="EMBL/GenBank/DDBJ databases">
        <authorList>
            <person name="Pearce D."/>
        </authorList>
    </citation>
    <scope>NUCLEOTIDE SEQUENCE [LARGE SCALE GENOMIC DNA]</scope>
    <source>
        <strain evidence="1">Msz</strain>
    </source>
</reference>
<proteinExistence type="predicted"/>
<name>A0ABM9I1X7_9GAMM</name>
<gene>
    <name evidence="1" type="ORF">MSZNOR_2261</name>
</gene>
<organism evidence="1 2">
    <name type="scientific">Methylocaldum szegediense</name>
    <dbReference type="NCBI Taxonomy" id="73780"/>
    <lineage>
        <taxon>Bacteria</taxon>
        <taxon>Pseudomonadati</taxon>
        <taxon>Pseudomonadota</taxon>
        <taxon>Gammaproteobacteria</taxon>
        <taxon>Methylococcales</taxon>
        <taxon>Methylococcaceae</taxon>
        <taxon>Methylocaldum</taxon>
    </lineage>
</organism>
<protein>
    <submittedName>
        <fullName evidence="1">Uncharacterized protein</fullName>
    </submittedName>
</protein>
<accession>A0ABM9I1X7</accession>
<keyword evidence="2" id="KW-1185">Reference proteome</keyword>
<sequence length="105" mass="11539">MAPKPSHGGRLRGISAEGEFYLQALLREEVELTLEELGGRYANTYGVTISIDALLNTFQCLYLEETGARLNMILPYGRAPRGERVIDERPVSPGETVSTVAVLTE</sequence>